<evidence type="ECO:0000256" key="1">
    <source>
        <dbReference type="SAM" id="Phobius"/>
    </source>
</evidence>
<organism evidence="2 3">
    <name type="scientific">Gordonia effusa NBRC 100432</name>
    <dbReference type="NCBI Taxonomy" id="1077974"/>
    <lineage>
        <taxon>Bacteria</taxon>
        <taxon>Bacillati</taxon>
        <taxon>Actinomycetota</taxon>
        <taxon>Actinomycetes</taxon>
        <taxon>Mycobacteriales</taxon>
        <taxon>Gordoniaceae</taxon>
        <taxon>Gordonia</taxon>
    </lineage>
</organism>
<protein>
    <recommendedName>
        <fullName evidence="4">ABC transporter permease protein</fullName>
    </recommendedName>
</protein>
<keyword evidence="1" id="KW-0812">Transmembrane</keyword>
<dbReference type="RefSeq" id="WP_007316875.1">
    <property type="nucleotide sequence ID" value="NZ_BAEH01000035.1"/>
</dbReference>
<feature type="transmembrane region" description="Helical" evidence="1">
    <location>
        <begin position="125"/>
        <end position="148"/>
    </location>
</feature>
<proteinExistence type="predicted"/>
<feature type="transmembrane region" description="Helical" evidence="1">
    <location>
        <begin position="197"/>
        <end position="218"/>
    </location>
</feature>
<name>H0QXI6_9ACTN</name>
<keyword evidence="1" id="KW-1133">Transmembrane helix</keyword>
<feature type="transmembrane region" description="Helical" evidence="1">
    <location>
        <begin position="249"/>
        <end position="267"/>
    </location>
</feature>
<dbReference type="eggNOG" id="ENOG5031CSA">
    <property type="taxonomic scope" value="Bacteria"/>
</dbReference>
<accession>H0QXI6</accession>
<sequence>MTKLLDIVSRLTEAIHAEAIRTGGSRSVVWLVGVPLAFATSITVTLAVAIVSERFATIGASSSDATTIQVTSVTTTNSAYWVITFAVTVGAVVATYAQASAARGAAKDVEHFAFVNSATMPMARWVYYGVVMAAISALLVVTTMMLLPTMFPQVYGGVDLASADGWRFVWTVPVYAFGACGFGVGIAAVVGNPAGSVALLLGWMYVIETAIALAPNGYQMQGYMPFLNAVYATGQELAFTAPWSKTSGLVYFLGVSAATFGVGLVRIRRRRR</sequence>
<evidence type="ECO:0000313" key="2">
    <source>
        <dbReference type="EMBL" id="GAB17537.1"/>
    </source>
</evidence>
<dbReference type="EMBL" id="BAEH01000035">
    <property type="protein sequence ID" value="GAB17537.1"/>
    <property type="molecule type" value="Genomic_DNA"/>
</dbReference>
<feature type="transmembrane region" description="Helical" evidence="1">
    <location>
        <begin position="79"/>
        <end position="97"/>
    </location>
</feature>
<evidence type="ECO:0000313" key="3">
    <source>
        <dbReference type="Proteomes" id="UP000035034"/>
    </source>
</evidence>
<evidence type="ECO:0008006" key="4">
    <source>
        <dbReference type="Google" id="ProtNLM"/>
    </source>
</evidence>
<comment type="caution">
    <text evidence="2">The sequence shown here is derived from an EMBL/GenBank/DDBJ whole genome shotgun (WGS) entry which is preliminary data.</text>
</comment>
<feature type="transmembrane region" description="Helical" evidence="1">
    <location>
        <begin position="28"/>
        <end position="51"/>
    </location>
</feature>
<feature type="transmembrane region" description="Helical" evidence="1">
    <location>
        <begin position="168"/>
        <end position="190"/>
    </location>
</feature>
<dbReference type="Proteomes" id="UP000035034">
    <property type="component" value="Unassembled WGS sequence"/>
</dbReference>
<reference evidence="2 3" key="1">
    <citation type="submission" date="2011-12" db="EMBL/GenBank/DDBJ databases">
        <title>Whole genome shotgun sequence of Gordonia effusa NBRC 100432.</title>
        <authorList>
            <person name="Yoshida I."/>
            <person name="Takarada H."/>
            <person name="Hosoyama A."/>
            <person name="Tsuchikane K."/>
            <person name="Katsumata H."/>
            <person name="Yamazaki S."/>
            <person name="Fujita N."/>
        </authorList>
    </citation>
    <scope>NUCLEOTIDE SEQUENCE [LARGE SCALE GENOMIC DNA]</scope>
    <source>
        <strain evidence="2 3">NBRC 100432</strain>
    </source>
</reference>
<dbReference type="STRING" id="1077974.GOEFS_035_00690"/>
<keyword evidence="1" id="KW-0472">Membrane</keyword>
<dbReference type="OrthoDB" id="4411497at2"/>
<dbReference type="AlphaFoldDB" id="H0QXI6"/>
<keyword evidence="3" id="KW-1185">Reference proteome</keyword>
<gene>
    <name evidence="2" type="ORF">GOEFS_035_00690</name>
</gene>